<sequence>MQMCRPFQVHSFYVRRLKHELRQKDNVQQNAELLLQIKAAISQEIYAKQKHFKMDLIKERMARKERKTKPVSFCM</sequence>
<evidence type="ECO:0000313" key="1">
    <source>
        <dbReference type="EMBL" id="CRK91091.1"/>
    </source>
</evidence>
<name>A0A1J1HSX0_9DIPT</name>
<proteinExistence type="predicted"/>
<protein>
    <submittedName>
        <fullName evidence="1">CLUMA_CG004779, isoform A</fullName>
    </submittedName>
</protein>
<dbReference type="Proteomes" id="UP000183832">
    <property type="component" value="Unassembled WGS sequence"/>
</dbReference>
<dbReference type="EMBL" id="CVRI01000020">
    <property type="protein sequence ID" value="CRK91091.1"/>
    <property type="molecule type" value="Genomic_DNA"/>
</dbReference>
<evidence type="ECO:0000313" key="2">
    <source>
        <dbReference type="Proteomes" id="UP000183832"/>
    </source>
</evidence>
<gene>
    <name evidence="1" type="ORF">CLUMA_CG004779</name>
</gene>
<dbReference type="AlphaFoldDB" id="A0A1J1HSX0"/>
<organism evidence="1 2">
    <name type="scientific">Clunio marinus</name>
    <dbReference type="NCBI Taxonomy" id="568069"/>
    <lineage>
        <taxon>Eukaryota</taxon>
        <taxon>Metazoa</taxon>
        <taxon>Ecdysozoa</taxon>
        <taxon>Arthropoda</taxon>
        <taxon>Hexapoda</taxon>
        <taxon>Insecta</taxon>
        <taxon>Pterygota</taxon>
        <taxon>Neoptera</taxon>
        <taxon>Endopterygota</taxon>
        <taxon>Diptera</taxon>
        <taxon>Nematocera</taxon>
        <taxon>Chironomoidea</taxon>
        <taxon>Chironomidae</taxon>
        <taxon>Clunio</taxon>
    </lineage>
</organism>
<accession>A0A1J1HSX0</accession>
<keyword evidence="2" id="KW-1185">Reference proteome</keyword>
<reference evidence="1 2" key="1">
    <citation type="submission" date="2015-04" db="EMBL/GenBank/DDBJ databases">
        <authorList>
            <person name="Syromyatnikov M.Y."/>
            <person name="Popov V.N."/>
        </authorList>
    </citation>
    <scope>NUCLEOTIDE SEQUENCE [LARGE SCALE GENOMIC DNA]</scope>
</reference>